<dbReference type="CDD" id="cd07699">
    <property type="entry name" value="IgC1_L"/>
    <property type="match status" value="1"/>
</dbReference>
<organism evidence="5 6">
    <name type="scientific">Sus scrofa</name>
    <name type="common">Pig</name>
    <dbReference type="NCBI Taxonomy" id="9823"/>
    <lineage>
        <taxon>Eukaryota</taxon>
        <taxon>Metazoa</taxon>
        <taxon>Chordata</taxon>
        <taxon>Craniata</taxon>
        <taxon>Vertebrata</taxon>
        <taxon>Euteleostomi</taxon>
        <taxon>Mammalia</taxon>
        <taxon>Eutheria</taxon>
        <taxon>Laurasiatheria</taxon>
        <taxon>Artiodactyla</taxon>
        <taxon>Suina</taxon>
        <taxon>Suidae</taxon>
        <taxon>Sus</taxon>
    </lineage>
</organism>
<name>A0A4X1UDK9_PIG</name>
<feature type="region of interest" description="Disordered" evidence="3">
    <location>
        <begin position="1"/>
        <end position="22"/>
    </location>
</feature>
<keyword evidence="1" id="KW-1015">Disulfide bond</keyword>
<protein>
    <recommendedName>
        <fullName evidence="4">Ig-like domain-containing protein</fullName>
    </recommendedName>
</protein>
<evidence type="ECO:0000313" key="5">
    <source>
        <dbReference type="Ensembl" id="ENSSSCP00070027135.1"/>
    </source>
</evidence>
<reference evidence="5" key="2">
    <citation type="submission" date="2025-08" db="UniProtKB">
        <authorList>
            <consortium name="Ensembl"/>
        </authorList>
    </citation>
    <scope>IDENTIFICATION</scope>
</reference>
<dbReference type="InterPro" id="IPR050160">
    <property type="entry name" value="MHC/Immunoglobulin"/>
</dbReference>
<dbReference type="Pfam" id="PF07654">
    <property type="entry name" value="C1-set"/>
    <property type="match status" value="2"/>
</dbReference>
<proteinExistence type="predicted"/>
<dbReference type="Ensembl" id="ENSSSCT00070032508.1">
    <property type="protein sequence ID" value="ENSSSCP00070027135.1"/>
    <property type="gene ID" value="ENSSSCG00070016514.1"/>
</dbReference>
<feature type="domain" description="Ig-like" evidence="4">
    <location>
        <begin position="17"/>
        <end position="120"/>
    </location>
</feature>
<dbReference type="InterPro" id="IPR003006">
    <property type="entry name" value="Ig/MHC_CS"/>
</dbReference>
<reference evidence="6" key="1">
    <citation type="submission" date="2017-08" db="EMBL/GenBank/DDBJ databases">
        <title>USMARCv1.0.</title>
        <authorList>
            <person name="Hannum G.I."/>
            <person name="Koren S."/>
            <person name="Schroeder S.G."/>
            <person name="Chin S.C."/>
            <person name="Nonneman D.J."/>
            <person name="Becker S.A."/>
            <person name="Rosen B.D."/>
            <person name="Bickhart D.M."/>
            <person name="Putnam N.H."/>
            <person name="Green R.E."/>
            <person name="Tuggle C.K."/>
            <person name="Liu H."/>
            <person name="Rohrer G.A."/>
            <person name="Warr A."/>
            <person name="Hall R."/>
            <person name="Kim K."/>
            <person name="Hume D.A."/>
            <person name="Talbot R."/>
            <person name="Chow W."/>
            <person name="Howe K."/>
            <person name="Schwartz A.S."/>
            <person name="Watson M."/>
            <person name="Archibald A.L."/>
            <person name="Phillippy A.M."/>
            <person name="Smith T.P.L."/>
        </authorList>
    </citation>
    <scope>NUCLEOTIDE SEQUENCE [LARGE SCALE GENOMIC DNA]</scope>
</reference>
<keyword evidence="2" id="KW-0393">Immunoglobulin domain</keyword>
<dbReference type="PROSITE" id="PS00290">
    <property type="entry name" value="IG_MHC"/>
    <property type="match status" value="1"/>
</dbReference>
<evidence type="ECO:0000256" key="2">
    <source>
        <dbReference type="ARBA" id="ARBA00023319"/>
    </source>
</evidence>
<feature type="domain" description="Ig-like" evidence="4">
    <location>
        <begin position="137"/>
        <end position="245"/>
    </location>
</feature>
<feature type="region of interest" description="Disordered" evidence="3">
    <location>
        <begin position="248"/>
        <end position="276"/>
    </location>
</feature>
<dbReference type="Proteomes" id="UP000314985">
    <property type="component" value="Unassembled WGS sequence"/>
</dbReference>
<dbReference type="FunFam" id="2.60.40.10:FF:000283">
    <property type="entry name" value="Immunoglobulin kappa constant"/>
    <property type="match status" value="3"/>
</dbReference>
<evidence type="ECO:0000313" key="6">
    <source>
        <dbReference type="Proteomes" id="UP000314985"/>
    </source>
</evidence>
<dbReference type="PANTHER" id="PTHR19944">
    <property type="entry name" value="MHC CLASS II-RELATED"/>
    <property type="match status" value="1"/>
</dbReference>
<evidence type="ECO:0000256" key="3">
    <source>
        <dbReference type="SAM" id="MobiDB-lite"/>
    </source>
</evidence>
<dbReference type="SMART" id="SM00407">
    <property type="entry name" value="IGc1"/>
    <property type="match status" value="3"/>
</dbReference>
<dbReference type="AlphaFoldDB" id="A0A4X1UDK9"/>
<dbReference type="InterPro" id="IPR036179">
    <property type="entry name" value="Ig-like_dom_sf"/>
</dbReference>
<dbReference type="PANTHER" id="PTHR19944:SF98">
    <property type="entry name" value="IG-LIKE DOMAIN-CONTAINING PROTEIN"/>
    <property type="match status" value="1"/>
</dbReference>
<evidence type="ECO:0000259" key="4">
    <source>
        <dbReference type="PROSITE" id="PS50835"/>
    </source>
</evidence>
<dbReference type="InterPro" id="IPR007110">
    <property type="entry name" value="Ig-like_dom"/>
</dbReference>
<dbReference type="Gene3D" id="2.60.40.10">
    <property type="entry name" value="Immunoglobulins"/>
    <property type="match status" value="3"/>
</dbReference>
<dbReference type="SUPFAM" id="SSF48726">
    <property type="entry name" value="Immunoglobulin"/>
    <property type="match status" value="3"/>
</dbReference>
<feature type="region of interest" description="Disordered" evidence="3">
    <location>
        <begin position="325"/>
        <end position="351"/>
    </location>
</feature>
<dbReference type="InterPro" id="IPR013783">
    <property type="entry name" value="Ig-like_fold"/>
</dbReference>
<dbReference type="PROSITE" id="PS50835">
    <property type="entry name" value="IG_LIKE"/>
    <property type="match status" value="2"/>
</dbReference>
<evidence type="ECO:0000256" key="1">
    <source>
        <dbReference type="ARBA" id="ARBA00023157"/>
    </source>
</evidence>
<dbReference type="InterPro" id="IPR003597">
    <property type="entry name" value="Ig_C1-set"/>
</dbReference>
<sequence length="351" mass="36927">WTLSQRPPVSPRPPGQPKAAPTVNLFPPSSEELGTNKATLVCLISDFYPGAVTVTWKAGGTTVTQGVETTKPSKQSNNKYAASSYLALSASDWKSSSGFTCQATLVCLISDFYPGAVTVTWKAGGTTVTQGVETTKPSKQSNNKYAASSYLALSASDWKSSSGFTCQATLVCLISDFYPGAVTVTWKAGGTTVTQGVETTKPSKQSNNKYAASSYLALSASDWKSSSGFTCQVTHEGTIVEKTVTPSECARSLGPHPQGPGATGPPRGSPPATLVQPSPSSCTCQLPINRPPCHSEIMLSAHLCLPIFGLAWGHPRRWRESPLALGKSRRGGGGLRHVPARGVTSTPLRTF</sequence>
<accession>A0A4X1UDK9</accession>